<comment type="similarity">
    <text evidence="1">Belongs to the VapB family.</text>
</comment>
<feature type="domain" description="SpoVT-AbrB" evidence="3">
    <location>
        <begin position="4"/>
        <end position="44"/>
    </location>
</feature>
<keyword evidence="2 4" id="KW-0238">DNA-binding</keyword>
<dbReference type="PROSITE" id="PS51740">
    <property type="entry name" value="SPOVT_ABRB"/>
    <property type="match status" value="1"/>
</dbReference>
<dbReference type="PANTHER" id="PTHR37550">
    <property type="entry name" value="ANTITOXIN VAPB1"/>
    <property type="match status" value="1"/>
</dbReference>
<dbReference type="InterPro" id="IPR037914">
    <property type="entry name" value="SpoVT-AbrB_sf"/>
</dbReference>
<evidence type="ECO:0000259" key="3">
    <source>
        <dbReference type="PROSITE" id="PS51740"/>
    </source>
</evidence>
<dbReference type="SMART" id="SM00966">
    <property type="entry name" value="SpoVT_AbrB"/>
    <property type="match status" value="1"/>
</dbReference>
<dbReference type="InterPro" id="IPR051734">
    <property type="entry name" value="VapB_TA_antitoxins"/>
</dbReference>
<dbReference type="Proteomes" id="UP000589085">
    <property type="component" value="Unassembled WGS sequence"/>
</dbReference>
<dbReference type="InterPro" id="IPR047976">
    <property type="entry name" value="Anti_VapB2-like"/>
</dbReference>
<reference evidence="4 5" key="1">
    <citation type="submission" date="2020-04" db="EMBL/GenBank/DDBJ databases">
        <title>Description of novel Gluconacetobacter.</title>
        <authorList>
            <person name="Sombolestani A."/>
        </authorList>
    </citation>
    <scope>NUCLEOTIDE SEQUENCE [LARGE SCALE GENOMIC DNA]</scope>
    <source>
        <strain evidence="4 5">LMG 19747</strain>
    </source>
</reference>
<dbReference type="GO" id="GO:0003677">
    <property type="term" value="F:DNA binding"/>
    <property type="evidence" value="ECO:0007669"/>
    <property type="project" value="UniProtKB-UniRule"/>
</dbReference>
<sequence>MDTAKIFWSGRSQAVRLPKEFRLDADEVRIRRHGASIILEPVAQDWAWLKEVTGPVDEEFERAVTEPVAQQDRPELDFFR</sequence>
<dbReference type="PANTHER" id="PTHR37550:SF1">
    <property type="entry name" value="SSL1300 PROTEIN"/>
    <property type="match status" value="1"/>
</dbReference>
<dbReference type="SUPFAM" id="SSF89447">
    <property type="entry name" value="AbrB/MazE/MraZ-like"/>
    <property type="match status" value="1"/>
</dbReference>
<dbReference type="EMBL" id="JABEQJ010000039">
    <property type="protein sequence ID" value="MBB2162472.1"/>
    <property type="molecule type" value="Genomic_DNA"/>
</dbReference>
<comment type="caution">
    <text evidence="4">The sequence shown here is derived from an EMBL/GenBank/DDBJ whole genome shotgun (WGS) entry which is preliminary data.</text>
</comment>
<evidence type="ECO:0000313" key="4">
    <source>
        <dbReference type="EMBL" id="MBB2162472.1"/>
    </source>
</evidence>
<dbReference type="Gene3D" id="2.10.260.10">
    <property type="match status" value="1"/>
</dbReference>
<proteinExistence type="inferred from homology"/>
<evidence type="ECO:0000256" key="1">
    <source>
        <dbReference type="ARBA" id="ARBA00007924"/>
    </source>
</evidence>
<dbReference type="AlphaFoldDB" id="A0A7W4IGP0"/>
<dbReference type="Pfam" id="PF04014">
    <property type="entry name" value="MazE_antitoxin"/>
    <property type="match status" value="1"/>
</dbReference>
<dbReference type="RefSeq" id="WP_182999297.1">
    <property type="nucleotide sequence ID" value="NZ_JABEQJ010000039.1"/>
</dbReference>
<evidence type="ECO:0000313" key="5">
    <source>
        <dbReference type="Proteomes" id="UP000589085"/>
    </source>
</evidence>
<gene>
    <name evidence="4" type="ORF">HLH48_20345</name>
</gene>
<evidence type="ECO:0000256" key="2">
    <source>
        <dbReference type="PROSITE-ProRule" id="PRU01076"/>
    </source>
</evidence>
<name>A0A7W4IGP0_9PROT</name>
<dbReference type="NCBIfam" id="NF040493">
    <property type="entry name" value="TA_anti_VapB"/>
    <property type="match status" value="1"/>
</dbReference>
<dbReference type="InterPro" id="IPR007159">
    <property type="entry name" value="SpoVT-AbrB_dom"/>
</dbReference>
<accession>A0A7W4IGP0</accession>
<organism evidence="4 5">
    <name type="scientific">Gluconacetobacter sacchari</name>
    <dbReference type="NCBI Taxonomy" id="92759"/>
    <lineage>
        <taxon>Bacteria</taxon>
        <taxon>Pseudomonadati</taxon>
        <taxon>Pseudomonadota</taxon>
        <taxon>Alphaproteobacteria</taxon>
        <taxon>Acetobacterales</taxon>
        <taxon>Acetobacteraceae</taxon>
        <taxon>Gluconacetobacter</taxon>
    </lineage>
</organism>
<protein>
    <submittedName>
        <fullName evidence="4">AbrB/MazE/SpoVT family DNA-binding domain-containing protein</fullName>
    </submittedName>
</protein>